<feature type="region of interest" description="Disordered" evidence="1">
    <location>
        <begin position="38"/>
        <end position="61"/>
    </location>
</feature>
<dbReference type="eggNOG" id="ENOG502ZAJD">
    <property type="taxonomic scope" value="Bacteria"/>
</dbReference>
<reference evidence="3 4" key="1">
    <citation type="journal article" date="2007" name="Nat. Biotechnol.">
        <title>Complete genome sequence of the myxobacterium Sorangium cellulosum.</title>
        <authorList>
            <person name="Schneiker S."/>
            <person name="Perlova O."/>
            <person name="Kaiser O."/>
            <person name="Gerth K."/>
            <person name="Alici A."/>
            <person name="Altmeyer M.O."/>
            <person name="Bartels D."/>
            <person name="Bekel T."/>
            <person name="Beyer S."/>
            <person name="Bode E."/>
            <person name="Bode H.B."/>
            <person name="Bolten C.J."/>
            <person name="Choudhuri J.V."/>
            <person name="Doss S."/>
            <person name="Elnakady Y.A."/>
            <person name="Frank B."/>
            <person name="Gaigalat L."/>
            <person name="Goesmann A."/>
            <person name="Groeger C."/>
            <person name="Gross F."/>
            <person name="Jelsbak L."/>
            <person name="Jelsbak L."/>
            <person name="Kalinowski J."/>
            <person name="Kegler C."/>
            <person name="Knauber T."/>
            <person name="Konietzny S."/>
            <person name="Kopp M."/>
            <person name="Krause L."/>
            <person name="Krug D."/>
            <person name="Linke B."/>
            <person name="Mahmud T."/>
            <person name="Martinez-Arias R."/>
            <person name="McHardy A.C."/>
            <person name="Merai M."/>
            <person name="Meyer F."/>
            <person name="Mormann S."/>
            <person name="Munoz-Dorado J."/>
            <person name="Perez J."/>
            <person name="Pradella S."/>
            <person name="Rachid S."/>
            <person name="Raddatz G."/>
            <person name="Rosenau F."/>
            <person name="Rueckert C."/>
            <person name="Sasse F."/>
            <person name="Scharfe M."/>
            <person name="Schuster S.C."/>
            <person name="Suen G."/>
            <person name="Treuner-Lange A."/>
            <person name="Velicer G.J."/>
            <person name="Vorholter F.-J."/>
            <person name="Weissman K.J."/>
            <person name="Welch R.D."/>
            <person name="Wenzel S.C."/>
            <person name="Whitworth D.E."/>
            <person name="Wilhelm S."/>
            <person name="Wittmann C."/>
            <person name="Bloecker H."/>
            <person name="Puehler A."/>
            <person name="Mueller R."/>
        </authorList>
    </citation>
    <scope>NUCLEOTIDE SEQUENCE [LARGE SCALE GENOMIC DNA]</scope>
    <source>
        <strain evidence="4">So ce56</strain>
    </source>
</reference>
<dbReference type="OrthoDB" id="569152at2"/>
<feature type="transmembrane region" description="Helical" evidence="2">
    <location>
        <begin position="12"/>
        <end position="30"/>
    </location>
</feature>
<name>A9FXA4_SORC5</name>
<accession>A9FXA4</accession>
<evidence type="ECO:0000256" key="2">
    <source>
        <dbReference type="SAM" id="Phobius"/>
    </source>
</evidence>
<dbReference type="RefSeq" id="WP_012237963.1">
    <property type="nucleotide sequence ID" value="NC_010162.1"/>
</dbReference>
<keyword evidence="2" id="KW-0472">Membrane</keyword>
<gene>
    <name evidence="3" type="ordered locus">sce5332</name>
</gene>
<protein>
    <submittedName>
        <fullName evidence="3">Uncharacterized protein</fullName>
    </submittedName>
</protein>
<evidence type="ECO:0000313" key="4">
    <source>
        <dbReference type="Proteomes" id="UP000002139"/>
    </source>
</evidence>
<evidence type="ECO:0000313" key="3">
    <source>
        <dbReference type="EMBL" id="CAN95495.1"/>
    </source>
</evidence>
<dbReference type="EMBL" id="AM746676">
    <property type="protein sequence ID" value="CAN95495.1"/>
    <property type="molecule type" value="Genomic_DNA"/>
</dbReference>
<dbReference type="HOGENOM" id="CLU_483870_0_0_7"/>
<evidence type="ECO:0000256" key="1">
    <source>
        <dbReference type="SAM" id="MobiDB-lite"/>
    </source>
</evidence>
<dbReference type="Proteomes" id="UP000002139">
    <property type="component" value="Chromosome"/>
</dbReference>
<keyword evidence="2" id="KW-0812">Transmembrane</keyword>
<keyword evidence="4" id="KW-1185">Reference proteome</keyword>
<proteinExistence type="predicted"/>
<organism evidence="3 4">
    <name type="scientific">Sorangium cellulosum (strain So ce56)</name>
    <name type="common">Polyangium cellulosum (strain So ce56)</name>
    <dbReference type="NCBI Taxonomy" id="448385"/>
    <lineage>
        <taxon>Bacteria</taxon>
        <taxon>Pseudomonadati</taxon>
        <taxon>Myxococcota</taxon>
        <taxon>Polyangia</taxon>
        <taxon>Polyangiales</taxon>
        <taxon>Polyangiaceae</taxon>
        <taxon>Sorangium</taxon>
    </lineage>
</organism>
<dbReference type="KEGG" id="scl:sce5332"/>
<keyword evidence="2" id="KW-1133">Transmembrane helix</keyword>
<dbReference type="BioCyc" id="SCEL448385:SCE_RS27365-MONOMER"/>
<sequence length="563" mass="60310">MRDIDLEKYVGALVGVIWAIVKLASLVGSVRARLAERAARPAARPGGEDAPRSEPALVDVAPGSDTGLVDVAPGSDTGLVDVGPPSAAPWAGMPFGAPRAPDADRLRVVLLRLAELEQSAAALGHVVRHERANRRFTDVLLEAVPHEIGSLRAAVDAGLAAREAEAAADTIELVVGEIAVLVRQRRDPSLLPELGDADALADACYAPVIAFARAEGLPLRSGAPATQLTGFDLAIWTGFIPTSIAPIFLPVDFFSTPLRWPALAHEIGHDFLASVDGLEPALRRELGLGGEQMRPLAPDGDRIGAPALRRVFGVWFEEIFCDVFGTLMFGPAYVLTMSELFFQEDEPYASIAVQTDVTGARYDEHPPPHLRVLIGCMVLERGGLNEDARALREAWARRHAEVSLDDLLLPVRGAFRPVPLAPFAAMAAWIVERLYAGPLTALSGFGLQDISGLDYGPHERQEASRARDALLAGRVPAVLDARALLAGAVLAAHRAPAQSLSILIRARAAIPALGTSERRPDAFGSRLDASRVALDRRAVAEALLFREVLLPPRALRTRRRARL</sequence>
<dbReference type="AlphaFoldDB" id="A9FXA4"/>